<dbReference type="Proteomes" id="UP000055611">
    <property type="component" value="Chromosome"/>
</dbReference>
<dbReference type="Proteomes" id="UP000295506">
    <property type="component" value="Unassembled WGS sequence"/>
</dbReference>
<organism evidence="3 5">
    <name type="scientific">Pseudodesulfovibrio indicus</name>
    <dbReference type="NCBI Taxonomy" id="1716143"/>
    <lineage>
        <taxon>Bacteria</taxon>
        <taxon>Pseudomonadati</taxon>
        <taxon>Thermodesulfobacteriota</taxon>
        <taxon>Desulfovibrionia</taxon>
        <taxon>Desulfovibrionales</taxon>
        <taxon>Desulfovibrionaceae</taxon>
    </lineage>
</organism>
<feature type="compositionally biased region" description="Basic residues" evidence="1">
    <location>
        <begin position="1"/>
        <end position="16"/>
    </location>
</feature>
<proteinExistence type="predicted"/>
<evidence type="ECO:0000313" key="4">
    <source>
        <dbReference type="Proteomes" id="UP000055611"/>
    </source>
</evidence>
<evidence type="ECO:0000313" key="5">
    <source>
        <dbReference type="Proteomes" id="UP000295506"/>
    </source>
</evidence>
<reference evidence="3 5" key="2">
    <citation type="submission" date="2019-03" db="EMBL/GenBank/DDBJ databases">
        <title>Genomic Encyclopedia of Type Strains, Phase IV (KMG-IV): sequencing the most valuable type-strain genomes for metagenomic binning, comparative biology and taxonomic classification.</title>
        <authorList>
            <person name="Goeker M."/>
        </authorList>
    </citation>
    <scope>NUCLEOTIDE SEQUENCE [LARGE SCALE GENOMIC DNA]</scope>
    <source>
        <strain evidence="3 5">DSM 101483</strain>
    </source>
</reference>
<accession>A0A126QM01</accession>
<feature type="region of interest" description="Disordered" evidence="1">
    <location>
        <begin position="1"/>
        <end position="29"/>
    </location>
</feature>
<dbReference type="RefSeq" id="WP_066802017.1">
    <property type="nucleotide sequence ID" value="NZ_CP014206.1"/>
</dbReference>
<dbReference type="Pfam" id="PF03692">
    <property type="entry name" value="CxxCxxCC"/>
    <property type="match status" value="1"/>
</dbReference>
<keyword evidence="4" id="KW-1185">Reference proteome</keyword>
<dbReference type="AlphaFoldDB" id="A0A126QM01"/>
<evidence type="ECO:0000313" key="2">
    <source>
        <dbReference type="EMBL" id="AMK10921.1"/>
    </source>
</evidence>
<sequence length="271" mass="29930">MAARSRSKSGKVRRQPKGGGRAIPFAAPSPEDQAQALADRLSRDRMETFTATLRPEAGNPAVPDIRALHEVVRGSFALFDSLLDDLILDPPLACQRGCIHCCWNQVALTEPEALYLGLYLLDTRTPEQLRELAAKTEGLVDGLKGKSWREIGMARHRLPCLFLENGNCSVYPARPLACRGWNSVNATMCLESNLTEDALTPIENHPILRLMADSIQDGLLRGSKNLALEAGYLLMARATHLMLRDDPATAILACAESWLLGQPFFGRKRDW</sequence>
<dbReference type="EMBL" id="SOBK01000001">
    <property type="protein sequence ID" value="TDT91913.1"/>
    <property type="molecule type" value="Genomic_DNA"/>
</dbReference>
<dbReference type="InterPro" id="IPR005358">
    <property type="entry name" value="Puta_zinc/iron-chelating_dom"/>
</dbReference>
<dbReference type="EMBL" id="CP014206">
    <property type="protein sequence ID" value="AMK10921.1"/>
    <property type="molecule type" value="Genomic_DNA"/>
</dbReference>
<reference evidence="2 4" key="1">
    <citation type="journal article" date="2016" name="Front. Microbiol.">
        <title>Genome Sequence of the Piezophilic, Mesophilic Sulfate-Reducing Bacterium Desulfovibrio indicus J2T.</title>
        <authorList>
            <person name="Cao J."/>
            <person name="Maignien L."/>
            <person name="Shao Z."/>
            <person name="Alain K."/>
            <person name="Jebbar M."/>
        </authorList>
    </citation>
    <scope>NUCLEOTIDE SEQUENCE [LARGE SCALE GENOMIC DNA]</scope>
    <source>
        <strain evidence="2 4">J2</strain>
    </source>
</reference>
<gene>
    <name evidence="2" type="ORF">AWY79_07255</name>
    <name evidence="3" type="ORF">EDC59_101316</name>
</gene>
<evidence type="ECO:0000313" key="3">
    <source>
        <dbReference type="EMBL" id="TDT91913.1"/>
    </source>
</evidence>
<dbReference type="KEGG" id="dej:AWY79_07255"/>
<name>A0A126QM01_9BACT</name>
<dbReference type="OrthoDB" id="9810361at2"/>
<evidence type="ECO:0000256" key="1">
    <source>
        <dbReference type="SAM" id="MobiDB-lite"/>
    </source>
</evidence>
<protein>
    <submittedName>
        <fullName evidence="3">Zinc-or iron-chelating protein</fullName>
    </submittedName>
</protein>